<dbReference type="Proteomes" id="UP000215767">
    <property type="component" value="Unassembled WGS sequence"/>
</dbReference>
<dbReference type="Pfam" id="PF03401">
    <property type="entry name" value="TctC"/>
    <property type="match status" value="1"/>
</dbReference>
<dbReference type="AlphaFoldDB" id="A0A261UGA8"/>
<feature type="chain" id="PRO_5013034669" description="TctC" evidence="2">
    <location>
        <begin position="22"/>
        <end position="327"/>
    </location>
</feature>
<proteinExistence type="inferred from homology"/>
<dbReference type="Gene3D" id="3.40.190.10">
    <property type="entry name" value="Periplasmic binding protein-like II"/>
    <property type="match status" value="1"/>
</dbReference>
<dbReference type="RefSeq" id="WP_094842032.1">
    <property type="nucleotide sequence ID" value="NZ_NEVS01000004.1"/>
</dbReference>
<name>A0A261UGA8_9BORD</name>
<keyword evidence="2" id="KW-0732">Signal</keyword>
<feature type="signal peptide" evidence="2">
    <location>
        <begin position="1"/>
        <end position="21"/>
    </location>
</feature>
<dbReference type="SUPFAM" id="SSF53850">
    <property type="entry name" value="Periplasmic binding protein-like II"/>
    <property type="match status" value="1"/>
</dbReference>
<evidence type="ECO:0008006" key="5">
    <source>
        <dbReference type="Google" id="ProtNLM"/>
    </source>
</evidence>
<comment type="caution">
    <text evidence="3">The sequence shown here is derived from an EMBL/GenBank/DDBJ whole genome shotgun (WGS) entry which is preliminary data.</text>
</comment>
<dbReference type="PIRSF" id="PIRSF017082">
    <property type="entry name" value="YflP"/>
    <property type="match status" value="1"/>
</dbReference>
<sequence>MKKTILGLLACLGAYTLQASAAPPVINKEVQFIVPASAGAALDSVARKLQEMLLARKLVTDMIVLNRPGASSQVALNVLDQHPGDPHYLMTLATSIVNNHYLGNIKVSYKDYTPIAMLLDGYVGVLVRADSPFKTAMDLVSHLKKNPGDLNIAIAATLGNDVHVGVAKPLMRAGVDISRLTFVPFKSSGESITNLIGGNVDVVGATTPTIIPALQTGKVRLLVIGSPQRLHGILRDTPTWKELGIDVVTSSPQGVMAPKGLTPAQVKFWESALKQVSDTPEWQEFLERNQWAPRYLDARDTADMLASETQSVQEVLSKLKVKKAQGG</sequence>
<dbReference type="OrthoDB" id="9780943at2"/>
<dbReference type="InterPro" id="IPR005064">
    <property type="entry name" value="BUG"/>
</dbReference>
<dbReference type="InterPro" id="IPR042100">
    <property type="entry name" value="Bug_dom1"/>
</dbReference>
<reference evidence="4" key="1">
    <citation type="submission" date="2017-05" db="EMBL/GenBank/DDBJ databases">
        <title>Complete and WGS of Bordetella genogroups.</title>
        <authorList>
            <person name="Spilker T."/>
            <person name="Lipuma J."/>
        </authorList>
    </citation>
    <scope>NUCLEOTIDE SEQUENCE [LARGE SCALE GENOMIC DNA]</scope>
    <source>
        <strain evidence="4">AU8856</strain>
    </source>
</reference>
<dbReference type="PANTHER" id="PTHR42928">
    <property type="entry name" value="TRICARBOXYLATE-BINDING PROTEIN"/>
    <property type="match status" value="1"/>
</dbReference>
<dbReference type="Gene3D" id="3.40.190.150">
    <property type="entry name" value="Bordetella uptake gene, domain 1"/>
    <property type="match status" value="1"/>
</dbReference>
<evidence type="ECO:0000313" key="4">
    <source>
        <dbReference type="Proteomes" id="UP000215767"/>
    </source>
</evidence>
<dbReference type="EMBL" id="NEVS01000004">
    <property type="protein sequence ID" value="OZI60625.1"/>
    <property type="molecule type" value="Genomic_DNA"/>
</dbReference>
<gene>
    <name evidence="3" type="ORF">CAL28_14595</name>
</gene>
<evidence type="ECO:0000256" key="2">
    <source>
        <dbReference type="SAM" id="SignalP"/>
    </source>
</evidence>
<evidence type="ECO:0000256" key="1">
    <source>
        <dbReference type="ARBA" id="ARBA00006987"/>
    </source>
</evidence>
<protein>
    <recommendedName>
        <fullName evidence="5">TctC</fullName>
    </recommendedName>
</protein>
<keyword evidence="4" id="KW-1185">Reference proteome</keyword>
<accession>A0A261UGA8</accession>
<dbReference type="CDD" id="cd07012">
    <property type="entry name" value="PBP2_Bug_TTT"/>
    <property type="match status" value="1"/>
</dbReference>
<evidence type="ECO:0000313" key="3">
    <source>
        <dbReference type="EMBL" id="OZI60625.1"/>
    </source>
</evidence>
<dbReference type="PANTHER" id="PTHR42928:SF3">
    <property type="entry name" value="UPF0065 PROTEIN YFLP"/>
    <property type="match status" value="1"/>
</dbReference>
<comment type="similarity">
    <text evidence="1">Belongs to the UPF0065 (bug) family.</text>
</comment>
<organism evidence="3 4">
    <name type="scientific">Bordetella genomosp. 11</name>
    <dbReference type="NCBI Taxonomy" id="1416808"/>
    <lineage>
        <taxon>Bacteria</taxon>
        <taxon>Pseudomonadati</taxon>
        <taxon>Pseudomonadota</taxon>
        <taxon>Betaproteobacteria</taxon>
        <taxon>Burkholderiales</taxon>
        <taxon>Alcaligenaceae</taxon>
        <taxon>Bordetella</taxon>
    </lineage>
</organism>